<feature type="transmembrane region" description="Helical" evidence="8">
    <location>
        <begin position="36"/>
        <end position="53"/>
    </location>
</feature>
<evidence type="ECO:0000313" key="10">
    <source>
        <dbReference type="EMBL" id="CAG5132028.1"/>
    </source>
</evidence>
<dbReference type="Proteomes" id="UP000678393">
    <property type="component" value="Unassembled WGS sequence"/>
</dbReference>
<organism evidence="10 11">
    <name type="scientific">Candidula unifasciata</name>
    <dbReference type="NCBI Taxonomy" id="100452"/>
    <lineage>
        <taxon>Eukaryota</taxon>
        <taxon>Metazoa</taxon>
        <taxon>Spiralia</taxon>
        <taxon>Lophotrochozoa</taxon>
        <taxon>Mollusca</taxon>
        <taxon>Gastropoda</taxon>
        <taxon>Heterobranchia</taxon>
        <taxon>Euthyneura</taxon>
        <taxon>Panpulmonata</taxon>
        <taxon>Eupulmonata</taxon>
        <taxon>Stylommatophora</taxon>
        <taxon>Helicina</taxon>
        <taxon>Helicoidea</taxon>
        <taxon>Geomitridae</taxon>
        <taxon>Candidula</taxon>
    </lineage>
</organism>
<evidence type="ECO:0000256" key="4">
    <source>
        <dbReference type="ARBA" id="ARBA00023040"/>
    </source>
</evidence>
<keyword evidence="4" id="KW-0297">G-protein coupled receptor</keyword>
<keyword evidence="3 8" id="KW-1133">Transmembrane helix</keyword>
<feature type="transmembrane region" description="Helical" evidence="8">
    <location>
        <begin position="106"/>
        <end position="124"/>
    </location>
</feature>
<evidence type="ECO:0000256" key="6">
    <source>
        <dbReference type="ARBA" id="ARBA00023170"/>
    </source>
</evidence>
<dbReference type="SUPFAM" id="SSF81321">
    <property type="entry name" value="Family A G protein-coupled receptor-like"/>
    <property type="match status" value="1"/>
</dbReference>
<dbReference type="GO" id="GO:0005886">
    <property type="term" value="C:plasma membrane"/>
    <property type="evidence" value="ECO:0007669"/>
    <property type="project" value="TreeGrafter"/>
</dbReference>
<dbReference type="AlphaFoldDB" id="A0A8S3ZVD4"/>
<sequence>MNNSTTSVFQRYQSRAELLQEFAPAGPAIERIICPIWYTIGFIGNPISAFVWLGQRMRRNNSSAVYLGALSLSDLLFIFLHLLFFLHTSWGLDIYNDYVSCEIFHFLYYVPQYLSTFLVLGFTAERYVAVCHPFFKEKLCTVQRAFIIVLCLTFFSILLSSVQIYIWTYSDAEGTCNIRPEAGANDDTSFWNIWGWVTDILAFVLVPLIVLVINVLVLREIFRISKNDVMRRQNSRSGNNAASTVTLLAVSFYLIVTQISATVVACLQQAFPTGDIFMTDDEIRNDKTWSNVFTYMEVRRIIEVVCLSHYACYFLIYCLTGKHFRKQAIYLITFRGRVSCLSSLVSKKHRKEQYSMVSTNNGHNSETCVTSFSTTI</sequence>
<evidence type="ECO:0000256" key="2">
    <source>
        <dbReference type="ARBA" id="ARBA00022692"/>
    </source>
</evidence>
<keyword evidence="2 8" id="KW-0812">Transmembrane</keyword>
<dbReference type="OrthoDB" id="9990906at2759"/>
<dbReference type="InterPro" id="IPR000276">
    <property type="entry name" value="GPCR_Rhodpsn"/>
</dbReference>
<evidence type="ECO:0000256" key="3">
    <source>
        <dbReference type="ARBA" id="ARBA00022989"/>
    </source>
</evidence>
<dbReference type="GO" id="GO:0004930">
    <property type="term" value="F:G protein-coupled receptor activity"/>
    <property type="evidence" value="ECO:0007669"/>
    <property type="project" value="UniProtKB-KW"/>
</dbReference>
<feature type="transmembrane region" description="Helical" evidence="8">
    <location>
        <begin position="238"/>
        <end position="256"/>
    </location>
</feature>
<feature type="transmembrane region" description="Helical" evidence="8">
    <location>
        <begin position="193"/>
        <end position="217"/>
    </location>
</feature>
<evidence type="ECO:0000256" key="8">
    <source>
        <dbReference type="SAM" id="Phobius"/>
    </source>
</evidence>
<name>A0A8S3ZVD4_9EUPU</name>
<dbReference type="PANTHER" id="PTHR24243:SF233">
    <property type="entry name" value="THYROTROPIN-RELEASING HORMONE RECEPTOR"/>
    <property type="match status" value="1"/>
</dbReference>
<feature type="transmembrane region" description="Helical" evidence="8">
    <location>
        <begin position="145"/>
        <end position="167"/>
    </location>
</feature>
<dbReference type="Gene3D" id="1.20.1070.10">
    <property type="entry name" value="Rhodopsin 7-helix transmembrane proteins"/>
    <property type="match status" value="1"/>
</dbReference>
<protein>
    <recommendedName>
        <fullName evidence="9">G-protein coupled receptors family 1 profile domain-containing protein</fullName>
    </recommendedName>
</protein>
<keyword evidence="5 8" id="KW-0472">Membrane</keyword>
<keyword evidence="7" id="KW-0807">Transducer</keyword>
<feature type="domain" description="G-protein coupled receptors family 1 profile" evidence="9">
    <location>
        <begin position="44"/>
        <end position="254"/>
    </location>
</feature>
<evidence type="ECO:0000313" key="11">
    <source>
        <dbReference type="Proteomes" id="UP000678393"/>
    </source>
</evidence>
<comment type="caution">
    <text evidence="10">The sequence shown here is derived from an EMBL/GenBank/DDBJ whole genome shotgun (WGS) entry which is preliminary data.</text>
</comment>
<gene>
    <name evidence="10" type="ORF">CUNI_LOCUS17586</name>
</gene>
<dbReference type="PANTHER" id="PTHR24243">
    <property type="entry name" value="G-PROTEIN COUPLED RECEPTOR"/>
    <property type="match status" value="1"/>
</dbReference>
<dbReference type="Pfam" id="PF00001">
    <property type="entry name" value="7tm_1"/>
    <property type="match status" value="1"/>
</dbReference>
<proteinExistence type="predicted"/>
<keyword evidence="6" id="KW-0675">Receptor</keyword>
<dbReference type="PROSITE" id="PS00237">
    <property type="entry name" value="G_PROTEIN_RECEP_F1_1"/>
    <property type="match status" value="1"/>
</dbReference>
<reference evidence="10" key="1">
    <citation type="submission" date="2021-04" db="EMBL/GenBank/DDBJ databases">
        <authorList>
            <consortium name="Molecular Ecology Group"/>
        </authorList>
    </citation>
    <scope>NUCLEOTIDE SEQUENCE</scope>
</reference>
<evidence type="ECO:0000256" key="1">
    <source>
        <dbReference type="ARBA" id="ARBA00004141"/>
    </source>
</evidence>
<accession>A0A8S3ZVD4</accession>
<evidence type="ECO:0000256" key="5">
    <source>
        <dbReference type="ARBA" id="ARBA00023136"/>
    </source>
</evidence>
<feature type="transmembrane region" description="Helical" evidence="8">
    <location>
        <begin position="65"/>
        <end position="86"/>
    </location>
</feature>
<dbReference type="InterPro" id="IPR017452">
    <property type="entry name" value="GPCR_Rhodpsn_7TM"/>
</dbReference>
<keyword evidence="11" id="KW-1185">Reference proteome</keyword>
<evidence type="ECO:0000259" key="9">
    <source>
        <dbReference type="PROSITE" id="PS50262"/>
    </source>
</evidence>
<dbReference type="PROSITE" id="PS50262">
    <property type="entry name" value="G_PROTEIN_RECEP_F1_2"/>
    <property type="match status" value="1"/>
</dbReference>
<evidence type="ECO:0000256" key="7">
    <source>
        <dbReference type="ARBA" id="ARBA00023224"/>
    </source>
</evidence>
<dbReference type="EMBL" id="CAJHNH020005024">
    <property type="protein sequence ID" value="CAG5132028.1"/>
    <property type="molecule type" value="Genomic_DNA"/>
</dbReference>
<comment type="subcellular location">
    <subcellularLocation>
        <location evidence="1">Membrane</location>
        <topology evidence="1">Multi-pass membrane protein</topology>
    </subcellularLocation>
</comment>